<dbReference type="AlphaFoldDB" id="A0A7J5B321"/>
<name>A0A7J5B321_9MICO</name>
<feature type="domain" description="Solute-binding protein family 5" evidence="2">
    <location>
        <begin position="85"/>
        <end position="447"/>
    </location>
</feature>
<keyword evidence="4" id="KW-1185">Reference proteome</keyword>
<feature type="chain" id="PRO_5039189022" evidence="1">
    <location>
        <begin position="26"/>
        <end position="533"/>
    </location>
</feature>
<dbReference type="EMBL" id="WBJX01000002">
    <property type="protein sequence ID" value="KAB1638288.1"/>
    <property type="molecule type" value="Genomic_DNA"/>
</dbReference>
<evidence type="ECO:0000259" key="2">
    <source>
        <dbReference type="Pfam" id="PF00496"/>
    </source>
</evidence>
<dbReference type="Proteomes" id="UP000490386">
    <property type="component" value="Unassembled WGS sequence"/>
</dbReference>
<comment type="caution">
    <text evidence="3">The sequence shown here is derived from an EMBL/GenBank/DDBJ whole genome shotgun (WGS) entry which is preliminary data.</text>
</comment>
<dbReference type="Pfam" id="PF00496">
    <property type="entry name" value="SBP_bac_5"/>
    <property type="match status" value="1"/>
</dbReference>
<reference evidence="3 4" key="1">
    <citation type="submission" date="2019-09" db="EMBL/GenBank/DDBJ databases">
        <title>Phylogeny of genus Pseudoclavibacter and closely related genus.</title>
        <authorList>
            <person name="Li Y."/>
        </authorList>
    </citation>
    <scope>NUCLEOTIDE SEQUENCE [LARGE SCALE GENOMIC DNA]</scope>
    <source>
        <strain evidence="3 4">THG-MD12</strain>
    </source>
</reference>
<protein>
    <submittedName>
        <fullName evidence="3">ABC transporter substrate-binding protein</fullName>
    </submittedName>
</protein>
<dbReference type="Gene3D" id="3.10.105.10">
    <property type="entry name" value="Dipeptide-binding Protein, Domain 3"/>
    <property type="match status" value="1"/>
</dbReference>
<dbReference type="PROSITE" id="PS51257">
    <property type="entry name" value="PROKAR_LIPOPROTEIN"/>
    <property type="match status" value="1"/>
</dbReference>
<dbReference type="GO" id="GO:0043190">
    <property type="term" value="C:ATP-binding cassette (ABC) transporter complex"/>
    <property type="evidence" value="ECO:0007669"/>
    <property type="project" value="InterPro"/>
</dbReference>
<evidence type="ECO:0000313" key="3">
    <source>
        <dbReference type="EMBL" id="KAB1638288.1"/>
    </source>
</evidence>
<dbReference type="InterPro" id="IPR000914">
    <property type="entry name" value="SBP_5_dom"/>
</dbReference>
<feature type="signal peptide" evidence="1">
    <location>
        <begin position="1"/>
        <end position="25"/>
    </location>
</feature>
<dbReference type="GO" id="GO:0015833">
    <property type="term" value="P:peptide transport"/>
    <property type="evidence" value="ECO:0007669"/>
    <property type="project" value="TreeGrafter"/>
</dbReference>
<dbReference type="CDD" id="cd08492">
    <property type="entry name" value="PBP2_NikA_DppA_OppA_like_15"/>
    <property type="match status" value="1"/>
</dbReference>
<dbReference type="GO" id="GO:1904680">
    <property type="term" value="F:peptide transmembrane transporter activity"/>
    <property type="evidence" value="ECO:0007669"/>
    <property type="project" value="TreeGrafter"/>
</dbReference>
<dbReference type="PANTHER" id="PTHR30290">
    <property type="entry name" value="PERIPLASMIC BINDING COMPONENT OF ABC TRANSPORTER"/>
    <property type="match status" value="1"/>
</dbReference>
<organism evidence="3 4">
    <name type="scientific">Pseudoclavibacter terrae</name>
    <dbReference type="NCBI Taxonomy" id="1530195"/>
    <lineage>
        <taxon>Bacteria</taxon>
        <taxon>Bacillati</taxon>
        <taxon>Actinomycetota</taxon>
        <taxon>Actinomycetes</taxon>
        <taxon>Micrococcales</taxon>
        <taxon>Microbacteriaceae</taxon>
        <taxon>Pseudoclavibacter</taxon>
    </lineage>
</organism>
<dbReference type="RefSeq" id="WP_151423374.1">
    <property type="nucleotide sequence ID" value="NZ_WBJX01000002.1"/>
</dbReference>
<accession>A0A7J5B321</accession>
<dbReference type="GO" id="GO:0042597">
    <property type="term" value="C:periplasmic space"/>
    <property type="evidence" value="ECO:0007669"/>
    <property type="project" value="UniProtKB-ARBA"/>
</dbReference>
<sequence length="533" mass="56391">MTRSTRSLSAAALAAVGMMALASCAGQSGATPAADADPVQGGNLRVGILSDIGCIDPAQVGNNNNVNIARQTVASLTTQDVETGEVLPWLAESWEISDDAKEFTFTLAEGPTFADGTPIDAEAVKANAEGIQALGAKSPLGNLYLAGLESVTVVDPQTVTYTFAEPSAQFLQATSTFTLGLVSTESSKLSQEERCAGNLVGSGPFSVESYTPNAETVLTAREDYAWGASTTGNTERPYLDTITYSVIPEASTLTGSLQSGQLDVSTDVSFVDLDPLKSAGATVENRANPGVVYNLIPNASHPILSDEKVRLAVQKSINREELLALLTPEDSPATSVLATSTPYYSDKSDILEFNTEEAAKLLDEAGWTEGADGVREKDGQKLTFELAYWQPTTNVLEQVQVQLAAVGIDLQLREAPIADVTAINDGTQPFTWANITRADPDALRIFFSAEGGNKYNYREVGPIDEVLNSQAAVIDADARQTSVDDAVTQLLEEGYAVPVIQLSTNLVQAPGVQGTQFEASSRLDFSAAWKAAE</sequence>
<evidence type="ECO:0000256" key="1">
    <source>
        <dbReference type="SAM" id="SignalP"/>
    </source>
</evidence>
<dbReference type="Gene3D" id="3.40.190.10">
    <property type="entry name" value="Periplasmic binding protein-like II"/>
    <property type="match status" value="1"/>
</dbReference>
<gene>
    <name evidence="3" type="ORF">F8O03_07770</name>
</gene>
<keyword evidence="1" id="KW-0732">Signal</keyword>
<dbReference type="PIRSF" id="PIRSF002741">
    <property type="entry name" value="MppA"/>
    <property type="match status" value="1"/>
</dbReference>
<evidence type="ECO:0000313" key="4">
    <source>
        <dbReference type="Proteomes" id="UP000490386"/>
    </source>
</evidence>
<dbReference type="InterPro" id="IPR030678">
    <property type="entry name" value="Peptide/Ni-bd"/>
</dbReference>
<dbReference type="InterPro" id="IPR039424">
    <property type="entry name" value="SBP_5"/>
</dbReference>
<dbReference type="SUPFAM" id="SSF53850">
    <property type="entry name" value="Periplasmic binding protein-like II"/>
    <property type="match status" value="1"/>
</dbReference>
<proteinExistence type="predicted"/>
<dbReference type="OrthoDB" id="5240629at2"/>